<keyword evidence="4 7" id="KW-0067">ATP-binding</keyword>
<dbReference type="OrthoDB" id="9808768at2"/>
<dbReference type="InterPro" id="IPR010935">
    <property type="entry name" value="SMC_hinge"/>
</dbReference>
<reference evidence="10 11" key="1">
    <citation type="submission" date="2019-03" db="EMBL/GenBank/DDBJ databases">
        <title>Genomic Encyclopedia of Type Strains, Phase IV (KMG-IV): sequencing the most valuable type-strain genomes for metagenomic binning, comparative biology and taxonomic classification.</title>
        <authorList>
            <person name="Goeker M."/>
        </authorList>
    </citation>
    <scope>NUCLEOTIDE SEQUENCE [LARGE SCALE GENOMIC DNA]</scope>
    <source>
        <strain evidence="10 11">DSM 102852</strain>
    </source>
</reference>
<dbReference type="GO" id="GO:0005524">
    <property type="term" value="F:ATP binding"/>
    <property type="evidence" value="ECO:0007669"/>
    <property type="project" value="UniProtKB-UniRule"/>
</dbReference>
<keyword evidence="2 7" id="KW-0963">Cytoplasm</keyword>
<evidence type="ECO:0000259" key="9">
    <source>
        <dbReference type="Pfam" id="PF06470"/>
    </source>
</evidence>
<dbReference type="GO" id="GO:0007059">
    <property type="term" value="P:chromosome segregation"/>
    <property type="evidence" value="ECO:0007669"/>
    <property type="project" value="UniProtKB-UniRule"/>
</dbReference>
<dbReference type="Gene3D" id="1.20.5.340">
    <property type="match status" value="1"/>
</dbReference>
<evidence type="ECO:0000256" key="2">
    <source>
        <dbReference type="ARBA" id="ARBA00022490"/>
    </source>
</evidence>
<sequence length="1174" mass="132508">MRLTQIKLAGFKSFVDPVSFHVPGQLVAVVGPNGCGKSNIMDATRWVLGESRASELRGESMSDVIFNGSSHRKPAARASVELVFENHEGRAAGQWSQYAEISVRRVLTREGGSSYYINNQQVRRRDVQDIFMGTGLGPRAYAIIGQGMISRIIEAKPEELRVFLEEAAGVSKYKERRRETENRLHDTRENLTRVEDILRELNNQVEKLEAQAQVAQQYRALQDAAQDKLHFLWLLRLDEALSEQNKITAKIQLAQNELEESIAKLRHAESELETKRAAHYDLSDAMHAAQAALYEANAEVSRFEAEIKYIMEGRSRVQAQIEQTKSQLAQWQERKIQLADDALAMETEREAAQEEHAARQEQLLEASEDLPQLESRHREALHNMQNMHAAYVQVEQKVARAADEQRNADRQIAALMVRRERLNQEKIAPGQADAKELNQLEHQLNDEKSRQETAQAALFDIEENLPQAQEAYKIAREKSQNEQARIAQLNARHDALIQLQEKVQSQGQLTPWLEKHSLASRQRLWQKIHIEAGWENALEAILAERMGGLELSRMDWVKNFFNDTPPSKLSFYANDATPTTAELAQGLIPLMRMVKVSDVTLQNLLPKWLSHVFVAKTLDEAYGLREQLPEHGVLVTPEGHQLGRNSMRFYVADSEQAGMLARAQEIENIQVQLRAQDMLADEAEDELRRLQHQVDAYTQQQAAARAQVQSTTARVHELQMQVQKVSLASQQMMARHAQIDDELAEIVIQEEELLAQKLEAQALFDEGDANLMEAQAKWHDAQASYDDLEQQVSAMRGRLRDIENQVRDAQYRVQNLTQRISDVEYNQNASEQQLEFLQNSLEELHTQLEEFEDVSSNEGLQEALGIRVEREEALALARANADALTHELRMADETRLKMERDIEPRRDAIMQLQLAEQAARLNQEQFAEQLRDAQVDVVALRAKLAESMHDTTKASALQGEITRLNNQINALGAVNLAALDELTVAQERQGFLNAQMADLLEAINTLEDAIAKIDKESRDLLQGTFDAVNKNFGELFPELFGGGEARLIMTGDEILDAGVQVMAQPPGKRNSTIHLLSGGEKALTATALVFALFRLNPAPFCLLDEVDAPLDDANTERFSQLVKKMSTQTQFLFISHNKITMEIANQLVGVTMQEQGVSRVVAVDMESALELAGV</sequence>
<feature type="coiled-coil region" evidence="7">
    <location>
        <begin position="666"/>
        <end position="707"/>
    </location>
</feature>
<dbReference type="Proteomes" id="UP000294480">
    <property type="component" value="Unassembled WGS sequence"/>
</dbReference>
<comment type="subunit">
    <text evidence="7">Homodimer.</text>
</comment>
<protein>
    <recommendedName>
        <fullName evidence="7">Chromosome partition protein Smc</fullName>
    </recommendedName>
</protein>
<dbReference type="EMBL" id="SNZE01000001">
    <property type="protein sequence ID" value="TDR33016.1"/>
    <property type="molecule type" value="Genomic_DNA"/>
</dbReference>
<dbReference type="NCBIfam" id="TIGR02168">
    <property type="entry name" value="SMC_prok_B"/>
    <property type="match status" value="1"/>
</dbReference>
<dbReference type="InterPro" id="IPR011890">
    <property type="entry name" value="SMC_prok"/>
</dbReference>
<name>A0A4R6YBI6_9BURK</name>
<feature type="coiled-coil region" evidence="7">
    <location>
        <begin position="170"/>
        <end position="492"/>
    </location>
</feature>
<dbReference type="GO" id="GO:0006260">
    <property type="term" value="P:DNA replication"/>
    <property type="evidence" value="ECO:0007669"/>
    <property type="project" value="UniProtKB-UniRule"/>
</dbReference>
<comment type="caution">
    <text evidence="10">The sequence shown here is derived from an EMBL/GenBank/DDBJ whole genome shotgun (WGS) entry which is preliminary data.</text>
</comment>
<dbReference type="GO" id="GO:0003677">
    <property type="term" value="F:DNA binding"/>
    <property type="evidence" value="ECO:0007669"/>
    <property type="project" value="UniProtKB-UniRule"/>
</dbReference>
<feature type="binding site" evidence="7">
    <location>
        <begin position="32"/>
        <end position="39"/>
    </location>
    <ligand>
        <name>ATP</name>
        <dbReference type="ChEBI" id="CHEBI:30616"/>
    </ligand>
</feature>
<dbReference type="SUPFAM" id="SSF75553">
    <property type="entry name" value="Smc hinge domain"/>
    <property type="match status" value="1"/>
</dbReference>
<feature type="domain" description="RecF/RecN/SMC N-terminal" evidence="8">
    <location>
        <begin position="3"/>
        <end position="1158"/>
    </location>
</feature>
<comment type="domain">
    <text evidence="7">Contains large globular domains required for ATP hydrolysis at each terminus and a third globular domain forming a flexible hinge near the middle of the molecule. These domains are separated by coiled-coil structures.</text>
</comment>
<dbReference type="GO" id="GO:0005694">
    <property type="term" value="C:chromosome"/>
    <property type="evidence" value="ECO:0007669"/>
    <property type="project" value="InterPro"/>
</dbReference>
<dbReference type="InterPro" id="IPR027417">
    <property type="entry name" value="P-loop_NTPase"/>
</dbReference>
<comment type="similarity">
    <text evidence="7">Belongs to the SMC family.</text>
</comment>
<dbReference type="PANTHER" id="PTHR43977">
    <property type="entry name" value="STRUCTURAL MAINTENANCE OF CHROMOSOMES PROTEIN 3"/>
    <property type="match status" value="1"/>
</dbReference>
<gene>
    <name evidence="7" type="primary">smc</name>
    <name evidence="10" type="ORF">DFR44_10165</name>
</gene>
<evidence type="ECO:0000256" key="3">
    <source>
        <dbReference type="ARBA" id="ARBA00022741"/>
    </source>
</evidence>
<evidence type="ECO:0000256" key="6">
    <source>
        <dbReference type="ARBA" id="ARBA00023125"/>
    </source>
</evidence>
<dbReference type="PIRSF" id="PIRSF005719">
    <property type="entry name" value="SMC"/>
    <property type="match status" value="1"/>
</dbReference>
<dbReference type="FunFam" id="3.40.50.300:FF:000901">
    <property type="entry name" value="Chromosome partition protein Smc"/>
    <property type="match status" value="1"/>
</dbReference>
<feature type="domain" description="SMC hinge" evidence="9">
    <location>
        <begin position="522"/>
        <end position="623"/>
    </location>
</feature>
<dbReference type="Pfam" id="PF02463">
    <property type="entry name" value="SMC_N"/>
    <property type="match status" value="1"/>
</dbReference>
<proteinExistence type="inferred from homology"/>
<dbReference type="GO" id="GO:0005737">
    <property type="term" value="C:cytoplasm"/>
    <property type="evidence" value="ECO:0007669"/>
    <property type="project" value="UniProtKB-SubCell"/>
</dbReference>
<dbReference type="Pfam" id="PF06470">
    <property type="entry name" value="SMC_hinge"/>
    <property type="match status" value="1"/>
</dbReference>
<dbReference type="AlphaFoldDB" id="A0A4R6YBI6"/>
<comment type="function">
    <text evidence="7">Required for chromosome condensation and partitioning.</text>
</comment>
<accession>A0A4R6YBI6</accession>
<keyword evidence="11" id="KW-1185">Reference proteome</keyword>
<evidence type="ECO:0000313" key="10">
    <source>
        <dbReference type="EMBL" id="TDR33016.1"/>
    </source>
</evidence>
<evidence type="ECO:0000256" key="4">
    <source>
        <dbReference type="ARBA" id="ARBA00022840"/>
    </source>
</evidence>
<feature type="coiled-coil region" evidence="7">
    <location>
        <begin position="771"/>
        <end position="854"/>
    </location>
</feature>
<dbReference type="GO" id="GO:0016887">
    <property type="term" value="F:ATP hydrolysis activity"/>
    <property type="evidence" value="ECO:0007669"/>
    <property type="project" value="InterPro"/>
</dbReference>
<evidence type="ECO:0000256" key="1">
    <source>
        <dbReference type="ARBA" id="ARBA00004496"/>
    </source>
</evidence>
<dbReference type="RefSeq" id="WP_133618713.1">
    <property type="nucleotide sequence ID" value="NZ_SNZE01000001.1"/>
</dbReference>
<keyword evidence="5 7" id="KW-0175">Coiled coil</keyword>
<evidence type="ECO:0000259" key="8">
    <source>
        <dbReference type="Pfam" id="PF02463"/>
    </source>
</evidence>
<dbReference type="CDD" id="cd03278">
    <property type="entry name" value="ABC_SMC_barmotin"/>
    <property type="match status" value="1"/>
</dbReference>
<keyword evidence="6 7" id="KW-0238">DNA-binding</keyword>
<keyword evidence="3 7" id="KW-0547">Nucleotide-binding</keyword>
<evidence type="ECO:0000313" key="11">
    <source>
        <dbReference type="Proteomes" id="UP000294480"/>
    </source>
</evidence>
<dbReference type="InterPro" id="IPR003395">
    <property type="entry name" value="RecF/RecN/SMC_N"/>
</dbReference>
<dbReference type="GO" id="GO:0007062">
    <property type="term" value="P:sister chromatid cohesion"/>
    <property type="evidence" value="ECO:0007669"/>
    <property type="project" value="InterPro"/>
</dbReference>
<dbReference type="InterPro" id="IPR024704">
    <property type="entry name" value="SMC"/>
</dbReference>
<organism evidence="10 11">
    <name type="scientific">Hydromonas duriensis</name>
    <dbReference type="NCBI Taxonomy" id="1527608"/>
    <lineage>
        <taxon>Bacteria</taxon>
        <taxon>Pseudomonadati</taxon>
        <taxon>Pseudomonadota</taxon>
        <taxon>Betaproteobacteria</taxon>
        <taxon>Burkholderiales</taxon>
        <taxon>Burkholderiaceae</taxon>
        <taxon>Hydromonas</taxon>
    </lineage>
</organism>
<evidence type="ECO:0000256" key="5">
    <source>
        <dbReference type="ARBA" id="ARBA00023054"/>
    </source>
</evidence>
<dbReference type="SUPFAM" id="SSF52540">
    <property type="entry name" value="P-loop containing nucleoside triphosphate hydrolases"/>
    <property type="match status" value="1"/>
</dbReference>
<dbReference type="HAMAP" id="MF_01894">
    <property type="entry name" value="Smc_prok"/>
    <property type="match status" value="1"/>
</dbReference>
<dbReference type="InterPro" id="IPR036277">
    <property type="entry name" value="SMC_hinge_sf"/>
</dbReference>
<evidence type="ECO:0000256" key="7">
    <source>
        <dbReference type="HAMAP-Rule" id="MF_01894"/>
    </source>
</evidence>
<dbReference type="GO" id="GO:0030261">
    <property type="term" value="P:chromosome condensation"/>
    <property type="evidence" value="ECO:0007669"/>
    <property type="project" value="InterPro"/>
</dbReference>
<comment type="subcellular location">
    <subcellularLocation>
        <location evidence="1 7">Cytoplasm</location>
    </subcellularLocation>
</comment>
<dbReference type="Gene3D" id="3.40.50.300">
    <property type="entry name" value="P-loop containing nucleotide triphosphate hydrolases"/>
    <property type="match status" value="2"/>
</dbReference>